<accession>A0A890UPR3</accession>
<proteinExistence type="predicted"/>
<evidence type="ECO:0000313" key="1">
    <source>
        <dbReference type="EMBL" id="QRI45593.1"/>
    </source>
</evidence>
<organism evidence="1 2">
    <name type="scientific">Gordonia phage RoyalG</name>
    <dbReference type="NCBI Taxonomy" id="2805837"/>
    <lineage>
        <taxon>Viruses</taxon>
        <taxon>Duplodnaviria</taxon>
        <taxon>Heunggongvirae</taxon>
        <taxon>Uroviricota</taxon>
        <taxon>Caudoviricetes</taxon>
        <taxon>Montyvirus</taxon>
        <taxon>Montyvirus stevefrench</taxon>
    </lineage>
</organism>
<protein>
    <submittedName>
        <fullName evidence="1">Uncharacterized protein</fullName>
    </submittedName>
</protein>
<gene>
    <name evidence="1" type="primary">8</name>
    <name evidence="1" type="ORF">SEA_ROYALG_8</name>
</gene>
<name>A0A890UPR3_9CAUD</name>
<dbReference type="Proteomes" id="UP000614354">
    <property type="component" value="Segment"/>
</dbReference>
<reference evidence="1" key="1">
    <citation type="submission" date="2021-01" db="EMBL/GenBank/DDBJ databases">
        <authorList>
            <person name="Armon A.P."/>
            <person name="King E.C."/>
            <person name="Reindl C.J."/>
            <person name="Thurnbeck P.E."/>
            <person name="Weberg C.J."/>
            <person name="Westholm D.E."/>
            <person name="Klyczek K."/>
            <person name="Garlena R.A."/>
            <person name="Russell D.A."/>
            <person name="Pope W.H."/>
            <person name="Jacobs-Sera D."/>
            <person name="Hatfull G.F."/>
        </authorList>
    </citation>
    <scope>NUCLEOTIDE SEQUENCE</scope>
</reference>
<evidence type="ECO:0000313" key="2">
    <source>
        <dbReference type="Proteomes" id="UP000614354"/>
    </source>
</evidence>
<dbReference type="EMBL" id="MW507133">
    <property type="protein sequence ID" value="QRI45593.1"/>
    <property type="molecule type" value="Genomic_DNA"/>
</dbReference>
<sequence>MASNDDLDPSVLMFYRNEDVEKVTEVASRMNAFAQSLSLDGYGTIVLYPDNETRPCKECGCENP</sequence>